<evidence type="ECO:0000313" key="5">
    <source>
        <dbReference type="EMBL" id="MFC7339053.1"/>
    </source>
</evidence>
<organism evidence="5 6">
    <name type="scientific">Haloferula chungangensis</name>
    <dbReference type="NCBI Taxonomy" id="1048331"/>
    <lineage>
        <taxon>Bacteria</taxon>
        <taxon>Pseudomonadati</taxon>
        <taxon>Verrucomicrobiota</taxon>
        <taxon>Verrucomicrobiia</taxon>
        <taxon>Verrucomicrobiales</taxon>
        <taxon>Verrucomicrobiaceae</taxon>
        <taxon>Haloferula</taxon>
    </lineage>
</organism>
<dbReference type="PROSITE" id="PS01211">
    <property type="entry name" value="UPF0001"/>
    <property type="match status" value="1"/>
</dbReference>
<feature type="domain" description="Alanine racemase N-terminal" evidence="4">
    <location>
        <begin position="28"/>
        <end position="225"/>
    </location>
</feature>
<dbReference type="InterPro" id="IPR011078">
    <property type="entry name" value="PyrdxlP_homeostasis"/>
</dbReference>
<dbReference type="HAMAP" id="MF_02087">
    <property type="entry name" value="PLP_homeostasis"/>
    <property type="match status" value="1"/>
</dbReference>
<dbReference type="PIRSF" id="PIRSF004848">
    <property type="entry name" value="YBL036c_PLPDEIII"/>
    <property type="match status" value="1"/>
</dbReference>
<dbReference type="Proteomes" id="UP001596472">
    <property type="component" value="Unassembled WGS sequence"/>
</dbReference>
<protein>
    <recommendedName>
        <fullName evidence="2">Pyridoxal phosphate homeostasis protein</fullName>
        <shortName evidence="2">PLP homeostasis protein</shortName>
    </recommendedName>
</protein>
<dbReference type="EMBL" id="JBHTBS010000012">
    <property type="protein sequence ID" value="MFC7339053.1"/>
    <property type="molecule type" value="Genomic_DNA"/>
</dbReference>
<evidence type="ECO:0000313" key="6">
    <source>
        <dbReference type="Proteomes" id="UP001596472"/>
    </source>
</evidence>
<evidence type="ECO:0000256" key="1">
    <source>
        <dbReference type="ARBA" id="ARBA00022898"/>
    </source>
</evidence>
<sequence>MAAIAERLSDIRERVSLACLMVERKPEDVLLLAVSKTFPASCVQEAFESGQVHFGESRQQEAAEKVAQLPAEICWHFIGKLQRNKVRKVLADFDWLHSVDSLKLAGHIDRIAGEEGKRPKVFLEVNLAGEENKGGFQVDELRREMDALAQLSNLSLQGIMVIPPAVDDPEMSRPWFIQARELQAELREESGLELPHLSMGMSGDFEVAIEEGSTIVRVGSAIFGGR</sequence>
<comment type="similarity">
    <text evidence="2 3">Belongs to the pyridoxal phosphate-binding protein YggS/PROSC family.</text>
</comment>
<evidence type="ECO:0000259" key="4">
    <source>
        <dbReference type="Pfam" id="PF01168"/>
    </source>
</evidence>
<evidence type="ECO:0000256" key="3">
    <source>
        <dbReference type="RuleBase" id="RU004514"/>
    </source>
</evidence>
<dbReference type="SUPFAM" id="SSF51419">
    <property type="entry name" value="PLP-binding barrel"/>
    <property type="match status" value="1"/>
</dbReference>
<dbReference type="PANTHER" id="PTHR10146">
    <property type="entry name" value="PROLINE SYNTHETASE CO-TRANSCRIBED BACTERIAL HOMOLOG PROTEIN"/>
    <property type="match status" value="1"/>
</dbReference>
<keyword evidence="6" id="KW-1185">Reference proteome</keyword>
<dbReference type="Pfam" id="PF01168">
    <property type="entry name" value="Ala_racemase_N"/>
    <property type="match status" value="1"/>
</dbReference>
<dbReference type="Gene3D" id="3.20.20.10">
    <property type="entry name" value="Alanine racemase"/>
    <property type="match status" value="1"/>
</dbReference>
<feature type="modified residue" description="N6-(pyridoxal phosphate)lysine" evidence="2">
    <location>
        <position position="36"/>
    </location>
</feature>
<accession>A0ABW2LBL1</accession>
<dbReference type="PANTHER" id="PTHR10146:SF14">
    <property type="entry name" value="PYRIDOXAL PHOSPHATE HOMEOSTASIS PROTEIN"/>
    <property type="match status" value="1"/>
</dbReference>
<comment type="caution">
    <text evidence="5">The sequence shown here is derived from an EMBL/GenBank/DDBJ whole genome shotgun (WGS) entry which is preliminary data.</text>
</comment>
<dbReference type="NCBIfam" id="TIGR00044">
    <property type="entry name" value="YggS family pyridoxal phosphate-dependent enzyme"/>
    <property type="match status" value="1"/>
</dbReference>
<name>A0ABW2LBL1_9BACT</name>
<keyword evidence="1 2" id="KW-0663">Pyridoxal phosphate</keyword>
<evidence type="ECO:0000256" key="2">
    <source>
        <dbReference type="HAMAP-Rule" id="MF_02087"/>
    </source>
</evidence>
<gene>
    <name evidence="5" type="ORF">ACFQY0_17805</name>
</gene>
<comment type="function">
    <text evidence="2">Pyridoxal 5'-phosphate (PLP)-binding protein, which is involved in PLP homeostasis.</text>
</comment>
<dbReference type="CDD" id="cd00635">
    <property type="entry name" value="PLPDE_III_YBL036c_like"/>
    <property type="match status" value="1"/>
</dbReference>
<proteinExistence type="inferred from homology"/>
<dbReference type="InterPro" id="IPR001608">
    <property type="entry name" value="Ala_racemase_N"/>
</dbReference>
<dbReference type="InterPro" id="IPR029066">
    <property type="entry name" value="PLP-binding_barrel"/>
</dbReference>
<dbReference type="RefSeq" id="WP_379715161.1">
    <property type="nucleotide sequence ID" value="NZ_JBHTBS010000012.1"/>
</dbReference>
<reference evidence="6" key="1">
    <citation type="journal article" date="2019" name="Int. J. Syst. Evol. Microbiol.">
        <title>The Global Catalogue of Microorganisms (GCM) 10K type strain sequencing project: providing services to taxonomists for standard genome sequencing and annotation.</title>
        <authorList>
            <consortium name="The Broad Institute Genomics Platform"/>
            <consortium name="The Broad Institute Genome Sequencing Center for Infectious Disease"/>
            <person name="Wu L."/>
            <person name="Ma J."/>
        </authorList>
    </citation>
    <scope>NUCLEOTIDE SEQUENCE [LARGE SCALE GENOMIC DNA]</scope>
    <source>
        <strain evidence="6">CGMCC 4.1467</strain>
    </source>
</reference>